<dbReference type="InterPro" id="IPR016220">
    <property type="entry name" value="Me-P-triester_DNA_alkyl-Trfase"/>
</dbReference>
<accession>A0A3G3JTC5</accession>
<dbReference type="GO" id="GO:0008270">
    <property type="term" value="F:zinc ion binding"/>
    <property type="evidence" value="ECO:0007669"/>
    <property type="project" value="InterPro"/>
</dbReference>
<dbReference type="PIRSF" id="PIRSF000408">
    <property type="entry name" value="Alkyltransferas_AdaA"/>
    <property type="match status" value="1"/>
</dbReference>
<evidence type="ECO:0000256" key="3">
    <source>
        <dbReference type="ARBA" id="ARBA00022679"/>
    </source>
</evidence>
<dbReference type="Gene3D" id="3.40.10.10">
    <property type="entry name" value="DNA Methylphosphotriester Repair Domain"/>
    <property type="match status" value="1"/>
</dbReference>
<dbReference type="GO" id="GO:0003700">
    <property type="term" value="F:DNA-binding transcription factor activity"/>
    <property type="evidence" value="ECO:0007669"/>
    <property type="project" value="InterPro"/>
</dbReference>
<evidence type="ECO:0000256" key="1">
    <source>
        <dbReference type="ARBA" id="ARBA00001947"/>
    </source>
</evidence>
<dbReference type="PRINTS" id="PR00032">
    <property type="entry name" value="HTHARAC"/>
</dbReference>
<dbReference type="InterPro" id="IPR018062">
    <property type="entry name" value="HTH_AraC-typ_CS"/>
</dbReference>
<keyword evidence="14" id="KW-1185">Reference proteome</keyword>
<gene>
    <name evidence="13" type="ORF">EAV92_02070</name>
</gene>
<evidence type="ECO:0000256" key="8">
    <source>
        <dbReference type="ARBA" id="ARBA00023125"/>
    </source>
</evidence>
<comment type="cofactor">
    <cofactor evidence="1">
        <name>Zn(2+)</name>
        <dbReference type="ChEBI" id="CHEBI:29105"/>
    </cofactor>
</comment>
<dbReference type="InterPro" id="IPR035451">
    <property type="entry name" value="Ada-like_dom_sf"/>
</dbReference>
<evidence type="ECO:0000256" key="2">
    <source>
        <dbReference type="ARBA" id="ARBA00022603"/>
    </source>
</evidence>
<dbReference type="InterPro" id="IPR018060">
    <property type="entry name" value="HTH_AraC"/>
</dbReference>
<evidence type="ECO:0000256" key="6">
    <source>
        <dbReference type="ARBA" id="ARBA00022833"/>
    </source>
</evidence>
<keyword evidence="4" id="KW-0479">Metal-binding</keyword>
<dbReference type="InterPro" id="IPR020449">
    <property type="entry name" value="Tscrpt_reg_AraC-type_HTH"/>
</dbReference>
<dbReference type="SUPFAM" id="SSF46689">
    <property type="entry name" value="Homeodomain-like"/>
    <property type="match status" value="2"/>
</dbReference>
<dbReference type="KEGG" id="coh:EAV92_02070"/>
<keyword evidence="6" id="KW-0862">Zinc</keyword>
<reference evidence="13 14" key="1">
    <citation type="submission" date="2018-10" db="EMBL/GenBank/DDBJ databases">
        <title>Genome Sequence of Cohnella sp.</title>
        <authorList>
            <person name="Srinivasan S."/>
            <person name="Kim M.K."/>
        </authorList>
    </citation>
    <scope>NUCLEOTIDE SEQUENCE [LARGE SCALE GENOMIC DNA]</scope>
    <source>
        <strain evidence="13 14">18JY8-7</strain>
    </source>
</reference>
<dbReference type="Pfam" id="PF02805">
    <property type="entry name" value="Ada_Zn_binding"/>
    <property type="match status" value="1"/>
</dbReference>
<evidence type="ECO:0000256" key="11">
    <source>
        <dbReference type="ARBA" id="ARBA00023204"/>
    </source>
</evidence>
<keyword evidence="10" id="KW-0804">Transcription</keyword>
<dbReference type="SUPFAM" id="SSF57884">
    <property type="entry name" value="Ada DNA repair protein, N-terminal domain (N-Ada 10)"/>
    <property type="match status" value="1"/>
</dbReference>
<dbReference type="GO" id="GO:0008168">
    <property type="term" value="F:methyltransferase activity"/>
    <property type="evidence" value="ECO:0007669"/>
    <property type="project" value="UniProtKB-KW"/>
</dbReference>
<dbReference type="InterPro" id="IPR004026">
    <property type="entry name" value="Ada_DNA_repair_Zn-bd"/>
</dbReference>
<keyword evidence="9" id="KW-0010">Activator</keyword>
<dbReference type="InterPro" id="IPR009057">
    <property type="entry name" value="Homeodomain-like_sf"/>
</dbReference>
<evidence type="ECO:0000313" key="14">
    <source>
        <dbReference type="Proteomes" id="UP000269097"/>
    </source>
</evidence>
<dbReference type="EMBL" id="CP033433">
    <property type="protein sequence ID" value="AYQ71475.1"/>
    <property type="molecule type" value="Genomic_DNA"/>
</dbReference>
<dbReference type="RefSeq" id="WP_123039538.1">
    <property type="nucleotide sequence ID" value="NZ_CP033433.1"/>
</dbReference>
<keyword evidence="8" id="KW-0238">DNA-binding</keyword>
<keyword evidence="7" id="KW-0805">Transcription regulation</keyword>
<dbReference type="GO" id="GO:0006281">
    <property type="term" value="P:DNA repair"/>
    <property type="evidence" value="ECO:0007669"/>
    <property type="project" value="UniProtKB-KW"/>
</dbReference>
<evidence type="ECO:0000259" key="12">
    <source>
        <dbReference type="PROSITE" id="PS01124"/>
    </source>
</evidence>
<evidence type="ECO:0000256" key="9">
    <source>
        <dbReference type="ARBA" id="ARBA00023159"/>
    </source>
</evidence>
<evidence type="ECO:0000256" key="7">
    <source>
        <dbReference type="ARBA" id="ARBA00023015"/>
    </source>
</evidence>
<dbReference type="GO" id="GO:0032259">
    <property type="term" value="P:methylation"/>
    <property type="evidence" value="ECO:0007669"/>
    <property type="project" value="UniProtKB-KW"/>
</dbReference>
<keyword evidence="2" id="KW-0489">Methyltransferase</keyword>
<dbReference type="SMART" id="SM00342">
    <property type="entry name" value="HTH_ARAC"/>
    <property type="match status" value="1"/>
</dbReference>
<protein>
    <submittedName>
        <fullName evidence="13">Helix-turn-helix domain-containing protein</fullName>
    </submittedName>
</protein>
<dbReference type="PROSITE" id="PS00041">
    <property type="entry name" value="HTH_ARAC_FAMILY_1"/>
    <property type="match status" value="1"/>
</dbReference>
<dbReference type="Proteomes" id="UP000269097">
    <property type="component" value="Chromosome"/>
</dbReference>
<dbReference type="AlphaFoldDB" id="A0A3G3JTC5"/>
<proteinExistence type="predicted"/>
<dbReference type="PANTHER" id="PTHR43280">
    <property type="entry name" value="ARAC-FAMILY TRANSCRIPTIONAL REGULATOR"/>
    <property type="match status" value="1"/>
</dbReference>
<organism evidence="13 14">
    <name type="scientific">Cohnella candidum</name>
    <dbReference type="NCBI Taxonomy" id="2674991"/>
    <lineage>
        <taxon>Bacteria</taxon>
        <taxon>Bacillati</taxon>
        <taxon>Bacillota</taxon>
        <taxon>Bacilli</taxon>
        <taxon>Bacillales</taxon>
        <taxon>Paenibacillaceae</taxon>
        <taxon>Cohnella</taxon>
    </lineage>
</organism>
<keyword evidence="5" id="KW-0227">DNA damage</keyword>
<name>A0A3G3JTC5_9BACL</name>
<keyword evidence="11" id="KW-0234">DNA repair</keyword>
<evidence type="ECO:0000313" key="13">
    <source>
        <dbReference type="EMBL" id="AYQ71475.1"/>
    </source>
</evidence>
<keyword evidence="3" id="KW-0808">Transferase</keyword>
<evidence type="ECO:0000256" key="10">
    <source>
        <dbReference type="ARBA" id="ARBA00023163"/>
    </source>
</evidence>
<dbReference type="GO" id="GO:0043565">
    <property type="term" value="F:sequence-specific DNA binding"/>
    <property type="evidence" value="ECO:0007669"/>
    <property type="project" value="InterPro"/>
</dbReference>
<dbReference type="PANTHER" id="PTHR43280:SF2">
    <property type="entry name" value="HTH-TYPE TRANSCRIPTIONAL REGULATOR EXSA"/>
    <property type="match status" value="1"/>
</dbReference>
<dbReference type="PROSITE" id="PS01124">
    <property type="entry name" value="HTH_ARAC_FAMILY_2"/>
    <property type="match status" value="1"/>
</dbReference>
<sequence length="200" mass="22328">MKPTVTDEVFDRVYETILRRDASLDGRYYVGIVSTGIFCRPSCRSRTPKPENVRVYESIEEARQAGFRACKRCRPETPGKEGPDAAMASAVTDLIRKHYAENLTLGDLAARLNVSPFHLQRVYKKTTGSTPAQWLLQTRLEEAKRQLADPSRSVTDIAAAVGFRSASHFSYAFRKAVGCPPNDYRGNNRPVSAAEEENKA</sequence>
<evidence type="ECO:0000256" key="5">
    <source>
        <dbReference type="ARBA" id="ARBA00022763"/>
    </source>
</evidence>
<dbReference type="Gene3D" id="1.10.10.60">
    <property type="entry name" value="Homeodomain-like"/>
    <property type="match status" value="2"/>
</dbReference>
<evidence type="ECO:0000256" key="4">
    <source>
        <dbReference type="ARBA" id="ARBA00022723"/>
    </source>
</evidence>
<dbReference type="Pfam" id="PF12833">
    <property type="entry name" value="HTH_18"/>
    <property type="match status" value="1"/>
</dbReference>
<feature type="domain" description="HTH araC/xylS-type" evidence="12">
    <location>
        <begin position="89"/>
        <end position="187"/>
    </location>
</feature>